<evidence type="ECO:0000313" key="1">
    <source>
        <dbReference type="EMBL" id="TFK56597.1"/>
    </source>
</evidence>
<organism evidence="1 2">
    <name type="scientific">Heliocybe sulcata</name>
    <dbReference type="NCBI Taxonomy" id="5364"/>
    <lineage>
        <taxon>Eukaryota</taxon>
        <taxon>Fungi</taxon>
        <taxon>Dikarya</taxon>
        <taxon>Basidiomycota</taxon>
        <taxon>Agaricomycotina</taxon>
        <taxon>Agaricomycetes</taxon>
        <taxon>Gloeophyllales</taxon>
        <taxon>Gloeophyllaceae</taxon>
        <taxon>Heliocybe</taxon>
    </lineage>
</organism>
<evidence type="ECO:0008006" key="3">
    <source>
        <dbReference type="Google" id="ProtNLM"/>
    </source>
</evidence>
<proteinExistence type="predicted"/>
<dbReference type="EMBL" id="ML213503">
    <property type="protein sequence ID" value="TFK56597.1"/>
    <property type="molecule type" value="Genomic_DNA"/>
</dbReference>
<keyword evidence="2" id="KW-1185">Reference proteome</keyword>
<evidence type="ECO:0000313" key="2">
    <source>
        <dbReference type="Proteomes" id="UP000305948"/>
    </source>
</evidence>
<reference evidence="1 2" key="1">
    <citation type="journal article" date="2019" name="Nat. Ecol. Evol.">
        <title>Megaphylogeny resolves global patterns of mushroom evolution.</title>
        <authorList>
            <person name="Varga T."/>
            <person name="Krizsan K."/>
            <person name="Foldi C."/>
            <person name="Dima B."/>
            <person name="Sanchez-Garcia M."/>
            <person name="Sanchez-Ramirez S."/>
            <person name="Szollosi G.J."/>
            <person name="Szarkandi J.G."/>
            <person name="Papp V."/>
            <person name="Albert L."/>
            <person name="Andreopoulos W."/>
            <person name="Angelini C."/>
            <person name="Antonin V."/>
            <person name="Barry K.W."/>
            <person name="Bougher N.L."/>
            <person name="Buchanan P."/>
            <person name="Buyck B."/>
            <person name="Bense V."/>
            <person name="Catcheside P."/>
            <person name="Chovatia M."/>
            <person name="Cooper J."/>
            <person name="Damon W."/>
            <person name="Desjardin D."/>
            <person name="Finy P."/>
            <person name="Geml J."/>
            <person name="Haridas S."/>
            <person name="Hughes K."/>
            <person name="Justo A."/>
            <person name="Karasinski D."/>
            <person name="Kautmanova I."/>
            <person name="Kiss B."/>
            <person name="Kocsube S."/>
            <person name="Kotiranta H."/>
            <person name="LaButti K.M."/>
            <person name="Lechner B.E."/>
            <person name="Liimatainen K."/>
            <person name="Lipzen A."/>
            <person name="Lukacs Z."/>
            <person name="Mihaltcheva S."/>
            <person name="Morgado L.N."/>
            <person name="Niskanen T."/>
            <person name="Noordeloos M.E."/>
            <person name="Ohm R.A."/>
            <person name="Ortiz-Santana B."/>
            <person name="Ovrebo C."/>
            <person name="Racz N."/>
            <person name="Riley R."/>
            <person name="Savchenko A."/>
            <person name="Shiryaev A."/>
            <person name="Soop K."/>
            <person name="Spirin V."/>
            <person name="Szebenyi C."/>
            <person name="Tomsovsky M."/>
            <person name="Tulloss R.E."/>
            <person name="Uehling J."/>
            <person name="Grigoriev I.V."/>
            <person name="Vagvolgyi C."/>
            <person name="Papp T."/>
            <person name="Martin F.M."/>
            <person name="Miettinen O."/>
            <person name="Hibbett D.S."/>
            <person name="Nagy L.G."/>
        </authorList>
    </citation>
    <scope>NUCLEOTIDE SEQUENCE [LARGE SCALE GENOMIC DNA]</scope>
    <source>
        <strain evidence="1 2">OMC1185</strain>
    </source>
</reference>
<protein>
    <recommendedName>
        <fullName evidence="3">F-box domain-containing protein</fullName>
    </recommendedName>
</protein>
<dbReference type="Proteomes" id="UP000305948">
    <property type="component" value="Unassembled WGS sequence"/>
</dbReference>
<accession>A0A5C3NI55</accession>
<name>A0A5C3NI55_9AGAM</name>
<dbReference type="STRING" id="5364.A0A5C3NI55"/>
<dbReference type="OrthoDB" id="2745718at2759"/>
<dbReference type="AlphaFoldDB" id="A0A5C3NI55"/>
<gene>
    <name evidence="1" type="ORF">OE88DRAFT_1730069</name>
</gene>
<sequence>MLQRLTSGIQVCRFFNALVNETANLQYNIELGANGMVDGPRSDLSSAEKLAMLRERQRAWENMEWVEQRTLPMAGGHLYELYGGVFAQSTGDRSLLFKRLPSHYRRIEEKTWFIEDVGVDMRDFAMDPGQDLLAIIEEVSTPSEKSIRVHLRALSTGEPHPLTSEPAMVVRGVDELPTSYLIQICGDYVGVCFIDLTIDGPDLKIWNWKTRQLKMSLEGPIFCFAFLSQQHIVVSLDTRPMQSLCVYDFVNNTDVDINVDDDVHCCQLLFPPFRTPLAAVDIVIRCDPAPGWTPQADVPFYVAPENRVYVVTLVYNVQFGRIGVYSLFIPAWTILSRVSPTPYWEDKIDYLWEAWGPTGCRMVTNLRQSLSWVCWVYGSKFVSWDLGAEPTDEDGVLAKPKIYDFNEIALRRSIAEKRDDALFMEDTDGDPLGLFIGPMHTSLPYRVKLGALNLPGWVPGDINSVMLNEDSILVVSSRHRREILLLTF</sequence>